<dbReference type="AlphaFoldDB" id="A0AAN6ZY80"/>
<reference evidence="1" key="1">
    <citation type="journal article" date="2023" name="Mol. Phylogenet. Evol.">
        <title>Genome-scale phylogeny and comparative genomics of the fungal order Sordariales.</title>
        <authorList>
            <person name="Hensen N."/>
            <person name="Bonometti L."/>
            <person name="Westerberg I."/>
            <person name="Brannstrom I.O."/>
            <person name="Guillou S."/>
            <person name="Cros-Aarteil S."/>
            <person name="Calhoun S."/>
            <person name="Haridas S."/>
            <person name="Kuo A."/>
            <person name="Mondo S."/>
            <person name="Pangilinan J."/>
            <person name="Riley R."/>
            <person name="LaButti K."/>
            <person name="Andreopoulos B."/>
            <person name="Lipzen A."/>
            <person name="Chen C."/>
            <person name="Yan M."/>
            <person name="Daum C."/>
            <person name="Ng V."/>
            <person name="Clum A."/>
            <person name="Steindorff A."/>
            <person name="Ohm R.A."/>
            <person name="Martin F."/>
            <person name="Silar P."/>
            <person name="Natvig D.O."/>
            <person name="Lalanne C."/>
            <person name="Gautier V."/>
            <person name="Ament-Velasquez S.L."/>
            <person name="Kruys A."/>
            <person name="Hutchinson M.I."/>
            <person name="Powell A.J."/>
            <person name="Barry K."/>
            <person name="Miller A.N."/>
            <person name="Grigoriev I.V."/>
            <person name="Debuchy R."/>
            <person name="Gladieux P."/>
            <person name="Hiltunen Thoren M."/>
            <person name="Johannesson H."/>
        </authorList>
    </citation>
    <scope>NUCLEOTIDE SEQUENCE</scope>
    <source>
        <strain evidence="1">CBS 538.74</strain>
    </source>
</reference>
<sequence>MSYDEKSYMFQHHRDLLDLRLIPLWRWRDTPQRSFFRLYEAFCAHHEEFIGYETEYFWKHASPAWTVELLHHPREYGCVDQEQLAVFASLAEALAESFNWRLMWGWRRDGRHVERSSDDGPPVYMAILKPPPWTAEVPPLKEKLVLHDFGRWRKYYDIGGDDGFTGEMCPFEKRNIEAGDGSLRTV</sequence>
<name>A0AAN6ZY80_9PEZI</name>
<dbReference type="Proteomes" id="UP001302745">
    <property type="component" value="Unassembled WGS sequence"/>
</dbReference>
<dbReference type="EMBL" id="MU856946">
    <property type="protein sequence ID" value="KAK4153231.1"/>
    <property type="molecule type" value="Genomic_DNA"/>
</dbReference>
<evidence type="ECO:0000313" key="1">
    <source>
        <dbReference type="EMBL" id="KAK4153231.1"/>
    </source>
</evidence>
<evidence type="ECO:0000313" key="2">
    <source>
        <dbReference type="Proteomes" id="UP001302745"/>
    </source>
</evidence>
<gene>
    <name evidence="1" type="ORF">C8A00DRAFT_43795</name>
</gene>
<keyword evidence="2" id="KW-1185">Reference proteome</keyword>
<comment type="caution">
    <text evidence="1">The sequence shown here is derived from an EMBL/GenBank/DDBJ whole genome shotgun (WGS) entry which is preliminary data.</text>
</comment>
<organism evidence="1 2">
    <name type="scientific">Chaetomidium leptoderma</name>
    <dbReference type="NCBI Taxonomy" id="669021"/>
    <lineage>
        <taxon>Eukaryota</taxon>
        <taxon>Fungi</taxon>
        <taxon>Dikarya</taxon>
        <taxon>Ascomycota</taxon>
        <taxon>Pezizomycotina</taxon>
        <taxon>Sordariomycetes</taxon>
        <taxon>Sordariomycetidae</taxon>
        <taxon>Sordariales</taxon>
        <taxon>Chaetomiaceae</taxon>
        <taxon>Chaetomidium</taxon>
    </lineage>
</organism>
<reference evidence="1" key="2">
    <citation type="submission" date="2023-05" db="EMBL/GenBank/DDBJ databases">
        <authorList>
            <consortium name="Lawrence Berkeley National Laboratory"/>
            <person name="Steindorff A."/>
            <person name="Hensen N."/>
            <person name="Bonometti L."/>
            <person name="Westerberg I."/>
            <person name="Brannstrom I.O."/>
            <person name="Guillou S."/>
            <person name="Cros-Aarteil S."/>
            <person name="Calhoun S."/>
            <person name="Haridas S."/>
            <person name="Kuo A."/>
            <person name="Mondo S."/>
            <person name="Pangilinan J."/>
            <person name="Riley R."/>
            <person name="Labutti K."/>
            <person name="Andreopoulos B."/>
            <person name="Lipzen A."/>
            <person name="Chen C."/>
            <person name="Yanf M."/>
            <person name="Daum C."/>
            <person name="Ng V."/>
            <person name="Clum A."/>
            <person name="Ohm R."/>
            <person name="Martin F."/>
            <person name="Silar P."/>
            <person name="Natvig D."/>
            <person name="Lalanne C."/>
            <person name="Gautier V."/>
            <person name="Ament-Velasquez S.L."/>
            <person name="Kruys A."/>
            <person name="Hutchinson M.I."/>
            <person name="Powell A.J."/>
            <person name="Barry K."/>
            <person name="Miller A.N."/>
            <person name="Grigoriev I.V."/>
            <person name="Debuchy R."/>
            <person name="Gladieux P."/>
            <person name="Thoren M.H."/>
            <person name="Johannesson H."/>
        </authorList>
    </citation>
    <scope>NUCLEOTIDE SEQUENCE</scope>
    <source>
        <strain evidence="1">CBS 538.74</strain>
    </source>
</reference>
<protein>
    <submittedName>
        <fullName evidence="1">Uncharacterized protein</fullName>
    </submittedName>
</protein>
<proteinExistence type="predicted"/>
<accession>A0AAN6ZY80</accession>